<protein>
    <submittedName>
        <fullName evidence="1">Uncharacterized protein</fullName>
    </submittedName>
</protein>
<dbReference type="Proteomes" id="UP001150603">
    <property type="component" value="Unassembled WGS sequence"/>
</dbReference>
<keyword evidence="2" id="KW-1185">Reference proteome</keyword>
<evidence type="ECO:0000313" key="2">
    <source>
        <dbReference type="Proteomes" id="UP001150603"/>
    </source>
</evidence>
<dbReference type="EMBL" id="JANBPW010004738">
    <property type="protein sequence ID" value="KAJ1934215.1"/>
    <property type="molecule type" value="Genomic_DNA"/>
</dbReference>
<feature type="non-terminal residue" evidence="1">
    <location>
        <position position="1"/>
    </location>
</feature>
<gene>
    <name evidence="1" type="ORF">FBU59_005772</name>
</gene>
<accession>A0ACC1J1W2</accession>
<comment type="caution">
    <text evidence="1">The sequence shown here is derived from an EMBL/GenBank/DDBJ whole genome shotgun (WGS) entry which is preliminary data.</text>
</comment>
<sequence length="134" mass="13855">PAAAKAGQWKCGVCDLMSPDSADKCTICEAPKPGSTQASATSKPQRTAKPLLSPKDRVKAFEVSKLPSFGFDLDVKSKPTPPFLSSGFGSPASTDSGNVFQSVALVDGEWNCALCGLKNAKVAGKCMVCGTAKK</sequence>
<evidence type="ECO:0000313" key="1">
    <source>
        <dbReference type="EMBL" id="KAJ1934215.1"/>
    </source>
</evidence>
<reference evidence="1" key="1">
    <citation type="submission" date="2022-07" db="EMBL/GenBank/DDBJ databases">
        <title>Phylogenomic reconstructions and comparative analyses of Kickxellomycotina fungi.</title>
        <authorList>
            <person name="Reynolds N.K."/>
            <person name="Stajich J.E."/>
            <person name="Barry K."/>
            <person name="Grigoriev I.V."/>
            <person name="Crous P."/>
            <person name="Smith M.E."/>
        </authorList>
    </citation>
    <scope>NUCLEOTIDE SEQUENCE</scope>
    <source>
        <strain evidence="1">NRRL 5244</strain>
    </source>
</reference>
<name>A0ACC1J1W2_9FUNG</name>
<organism evidence="1 2">
    <name type="scientific">Linderina macrospora</name>
    <dbReference type="NCBI Taxonomy" id="4868"/>
    <lineage>
        <taxon>Eukaryota</taxon>
        <taxon>Fungi</taxon>
        <taxon>Fungi incertae sedis</taxon>
        <taxon>Zoopagomycota</taxon>
        <taxon>Kickxellomycotina</taxon>
        <taxon>Kickxellomycetes</taxon>
        <taxon>Kickxellales</taxon>
        <taxon>Kickxellaceae</taxon>
        <taxon>Linderina</taxon>
    </lineage>
</organism>
<proteinExistence type="predicted"/>